<sequence length="198" mass="22739">MVNFSIPMQPQPQPVQILVYSDGTRRELEPSSPQPQFIPDYPRQANYEEESRLSQEEQKKALKKLKKEVYTPTPKRITRRASLYYRDIKPISKEKEAMDEDGKRCAVCLEDFEAREEVMLTPCNHMFHEDCIVPWVKSHGQCPVCRAPFCDNTRSSSMPNNVVPNNMGGVADDLFAGELISIIRAMNEALEVRRLLHG</sequence>
<feature type="region of interest" description="Disordered" evidence="5">
    <location>
        <begin position="22"/>
        <end position="42"/>
    </location>
</feature>
<keyword evidence="3" id="KW-0862">Zinc</keyword>
<dbReference type="SMART" id="SM00184">
    <property type="entry name" value="RING"/>
    <property type="match status" value="1"/>
</dbReference>
<dbReference type="AlphaFoldDB" id="A0AAN8UQ95"/>
<dbReference type="Pfam" id="PF13639">
    <property type="entry name" value="zf-RING_2"/>
    <property type="match status" value="1"/>
</dbReference>
<reference evidence="7 8" key="1">
    <citation type="submission" date="2023-12" db="EMBL/GenBank/DDBJ databases">
        <title>A high-quality genome assembly for Dillenia turbinata (Dilleniales).</title>
        <authorList>
            <person name="Chanderbali A."/>
        </authorList>
    </citation>
    <scope>NUCLEOTIDE SEQUENCE [LARGE SCALE GENOMIC DNA]</scope>
    <source>
        <strain evidence="7">LSX21</strain>
        <tissue evidence="7">Leaf</tissue>
    </source>
</reference>
<dbReference type="GO" id="GO:0006511">
    <property type="term" value="P:ubiquitin-dependent protein catabolic process"/>
    <property type="evidence" value="ECO:0007669"/>
    <property type="project" value="TreeGrafter"/>
</dbReference>
<dbReference type="Gene3D" id="3.30.40.10">
    <property type="entry name" value="Zinc/RING finger domain, C3HC4 (zinc finger)"/>
    <property type="match status" value="1"/>
</dbReference>
<keyword evidence="1" id="KW-0479">Metal-binding</keyword>
<evidence type="ECO:0000256" key="1">
    <source>
        <dbReference type="ARBA" id="ARBA00022723"/>
    </source>
</evidence>
<dbReference type="SUPFAM" id="SSF57850">
    <property type="entry name" value="RING/U-box"/>
    <property type="match status" value="1"/>
</dbReference>
<dbReference type="GO" id="GO:0005634">
    <property type="term" value="C:nucleus"/>
    <property type="evidence" value="ECO:0007669"/>
    <property type="project" value="TreeGrafter"/>
</dbReference>
<name>A0AAN8UQ95_9MAGN</name>
<protein>
    <submittedName>
        <fullName evidence="7">Zinc finger, RING-type</fullName>
    </submittedName>
</protein>
<feature type="domain" description="RING-type" evidence="6">
    <location>
        <begin position="105"/>
        <end position="146"/>
    </location>
</feature>
<dbReference type="PANTHER" id="PTHR45931">
    <property type="entry name" value="SI:CH211-59O9.10"/>
    <property type="match status" value="1"/>
</dbReference>
<accession>A0AAN8UQ95</accession>
<dbReference type="GO" id="GO:0008270">
    <property type="term" value="F:zinc ion binding"/>
    <property type="evidence" value="ECO:0007669"/>
    <property type="project" value="UniProtKB-KW"/>
</dbReference>
<dbReference type="PROSITE" id="PS50089">
    <property type="entry name" value="ZF_RING_2"/>
    <property type="match status" value="1"/>
</dbReference>
<dbReference type="InterPro" id="IPR051834">
    <property type="entry name" value="RING_finger_E3_ligase"/>
</dbReference>
<evidence type="ECO:0000313" key="7">
    <source>
        <dbReference type="EMBL" id="KAK6919685.1"/>
    </source>
</evidence>
<keyword evidence="2 4" id="KW-0863">Zinc-finger</keyword>
<gene>
    <name evidence="7" type="ORF">RJ641_015589</name>
</gene>
<organism evidence="7 8">
    <name type="scientific">Dillenia turbinata</name>
    <dbReference type="NCBI Taxonomy" id="194707"/>
    <lineage>
        <taxon>Eukaryota</taxon>
        <taxon>Viridiplantae</taxon>
        <taxon>Streptophyta</taxon>
        <taxon>Embryophyta</taxon>
        <taxon>Tracheophyta</taxon>
        <taxon>Spermatophyta</taxon>
        <taxon>Magnoliopsida</taxon>
        <taxon>eudicotyledons</taxon>
        <taxon>Gunneridae</taxon>
        <taxon>Pentapetalae</taxon>
        <taxon>Dilleniales</taxon>
        <taxon>Dilleniaceae</taxon>
        <taxon>Dillenia</taxon>
    </lineage>
</organism>
<evidence type="ECO:0000259" key="6">
    <source>
        <dbReference type="PROSITE" id="PS50089"/>
    </source>
</evidence>
<dbReference type="Proteomes" id="UP001370490">
    <property type="component" value="Unassembled WGS sequence"/>
</dbReference>
<dbReference type="EMBL" id="JBAMMX010000021">
    <property type="protein sequence ID" value="KAK6919685.1"/>
    <property type="molecule type" value="Genomic_DNA"/>
</dbReference>
<keyword evidence="8" id="KW-1185">Reference proteome</keyword>
<dbReference type="CDD" id="cd16454">
    <property type="entry name" value="RING-H2_PA-TM-RING"/>
    <property type="match status" value="1"/>
</dbReference>
<proteinExistence type="predicted"/>
<evidence type="ECO:0000256" key="4">
    <source>
        <dbReference type="PROSITE-ProRule" id="PRU00175"/>
    </source>
</evidence>
<evidence type="ECO:0000256" key="2">
    <source>
        <dbReference type="ARBA" id="ARBA00022771"/>
    </source>
</evidence>
<dbReference type="InterPro" id="IPR013083">
    <property type="entry name" value="Znf_RING/FYVE/PHD"/>
</dbReference>
<evidence type="ECO:0000313" key="8">
    <source>
        <dbReference type="Proteomes" id="UP001370490"/>
    </source>
</evidence>
<comment type="caution">
    <text evidence="7">The sequence shown here is derived from an EMBL/GenBank/DDBJ whole genome shotgun (WGS) entry which is preliminary data.</text>
</comment>
<evidence type="ECO:0000256" key="3">
    <source>
        <dbReference type="ARBA" id="ARBA00022833"/>
    </source>
</evidence>
<evidence type="ECO:0000256" key="5">
    <source>
        <dbReference type="SAM" id="MobiDB-lite"/>
    </source>
</evidence>
<dbReference type="InterPro" id="IPR001841">
    <property type="entry name" value="Znf_RING"/>
</dbReference>
<dbReference type="PANTHER" id="PTHR45931:SF16">
    <property type="entry name" value="RING_U-BOX SUPERFAMILY PROTEIN"/>
    <property type="match status" value="1"/>
</dbReference>
<dbReference type="GO" id="GO:0061630">
    <property type="term" value="F:ubiquitin protein ligase activity"/>
    <property type="evidence" value="ECO:0007669"/>
    <property type="project" value="TreeGrafter"/>
</dbReference>
<dbReference type="FunFam" id="3.30.40.10:FF:000468">
    <property type="entry name" value="RING/U-box superfamily protein"/>
    <property type="match status" value="1"/>
</dbReference>